<organism evidence="16 17">
    <name type="scientific">Obba rivulosa</name>
    <dbReference type="NCBI Taxonomy" id="1052685"/>
    <lineage>
        <taxon>Eukaryota</taxon>
        <taxon>Fungi</taxon>
        <taxon>Dikarya</taxon>
        <taxon>Basidiomycota</taxon>
        <taxon>Agaricomycotina</taxon>
        <taxon>Agaricomycetes</taxon>
        <taxon>Polyporales</taxon>
        <taxon>Gelatoporiaceae</taxon>
        <taxon>Obba</taxon>
    </lineage>
</organism>
<dbReference type="Gene3D" id="1.10.630.10">
    <property type="entry name" value="Cytochrome P450"/>
    <property type="match status" value="1"/>
</dbReference>
<protein>
    <submittedName>
        <fullName evidence="16">Cytochrome P450</fullName>
    </submittedName>
</protein>
<evidence type="ECO:0000256" key="14">
    <source>
        <dbReference type="RuleBase" id="RU000461"/>
    </source>
</evidence>
<dbReference type="GO" id="GO:0020037">
    <property type="term" value="F:heme binding"/>
    <property type="evidence" value="ECO:0007669"/>
    <property type="project" value="InterPro"/>
</dbReference>
<keyword evidence="8" id="KW-1133">Transmembrane helix</keyword>
<dbReference type="InterPro" id="IPR002401">
    <property type="entry name" value="Cyt_P450_E_grp-I"/>
</dbReference>
<keyword evidence="7 13" id="KW-0479">Metal-binding</keyword>
<evidence type="ECO:0000256" key="8">
    <source>
        <dbReference type="ARBA" id="ARBA00022989"/>
    </source>
</evidence>
<dbReference type="PRINTS" id="PR00385">
    <property type="entry name" value="P450"/>
</dbReference>
<keyword evidence="11 14" id="KW-0503">Monooxygenase</keyword>
<accession>A0A8E2B115</accession>
<evidence type="ECO:0000256" key="9">
    <source>
        <dbReference type="ARBA" id="ARBA00023002"/>
    </source>
</evidence>
<dbReference type="GO" id="GO:0004497">
    <property type="term" value="F:monooxygenase activity"/>
    <property type="evidence" value="ECO:0007669"/>
    <property type="project" value="UniProtKB-KW"/>
</dbReference>
<dbReference type="AlphaFoldDB" id="A0A8E2B115"/>
<evidence type="ECO:0000313" key="16">
    <source>
        <dbReference type="EMBL" id="OCH91964.1"/>
    </source>
</evidence>
<evidence type="ECO:0000256" key="3">
    <source>
        <dbReference type="ARBA" id="ARBA00005179"/>
    </source>
</evidence>
<evidence type="ECO:0000256" key="10">
    <source>
        <dbReference type="ARBA" id="ARBA00023004"/>
    </source>
</evidence>
<evidence type="ECO:0000256" key="1">
    <source>
        <dbReference type="ARBA" id="ARBA00001971"/>
    </source>
</evidence>
<keyword evidence="12" id="KW-0472">Membrane</keyword>
<dbReference type="GO" id="GO:0005506">
    <property type="term" value="F:iron ion binding"/>
    <property type="evidence" value="ECO:0007669"/>
    <property type="project" value="InterPro"/>
</dbReference>
<dbReference type="GO" id="GO:0016020">
    <property type="term" value="C:membrane"/>
    <property type="evidence" value="ECO:0007669"/>
    <property type="project" value="UniProtKB-SubCell"/>
</dbReference>
<dbReference type="PANTHER" id="PTHR46300:SF7">
    <property type="entry name" value="P450, PUTATIVE (EUROFUNG)-RELATED"/>
    <property type="match status" value="1"/>
</dbReference>
<keyword evidence="6" id="KW-0812">Transmembrane</keyword>
<dbReference type="OrthoDB" id="2789670at2759"/>
<keyword evidence="10 13" id="KW-0408">Iron</keyword>
<name>A0A8E2B115_9APHY</name>
<dbReference type="InterPro" id="IPR050364">
    <property type="entry name" value="Cytochrome_P450_fung"/>
</dbReference>
<dbReference type="GO" id="GO:0016705">
    <property type="term" value="F:oxidoreductase activity, acting on paired donors, with incorporation or reduction of molecular oxygen"/>
    <property type="evidence" value="ECO:0007669"/>
    <property type="project" value="InterPro"/>
</dbReference>
<sequence length="486" mass="53645">MLRRHARTSGARSLPCPPGPPTLPIVGNIMDMGTPSAWQKLAEYKKTYGNLVYFHGFGKSVLVINSLEAMNDLLDKRANKYSDRPMLIFGSELVGLNRTFALCDYGEEWRAQRKLAHAALGPAAVRDYVEAQEDIAAGLANDLLKTPEDFHNLIRVASGRIVITITYGTRPGATENGFVLIAEEVNRIGGEAAIPGAYLCDILPILKYAPSWVPFQRTAAYGRQAVHDMLNKPFDYVKKEMASGTAPPSLVQRLLSDPPENITNLEERIKAAAGTMYGAGAESTFSAVLTFVLAMALNPDKQRLAQAEIDRVVGMDRLPIIEDIPNLPYINAVIKETMRWNPSLPLGVAHRSSEDDVYEGYFIPKSTIVIPNVWAVAFEPNEKYDPHAFLPERFLDDSLPVVDPSTWAFGFGRRICPGRFLAENSLFIFAVTLLSAFDISPPENGEIKVHFKEFFISLLAPFDCCITPRSGAKANLVEMRAAQNAI</sequence>
<evidence type="ECO:0000256" key="11">
    <source>
        <dbReference type="ARBA" id="ARBA00023033"/>
    </source>
</evidence>
<evidence type="ECO:0000313" key="17">
    <source>
        <dbReference type="Proteomes" id="UP000250043"/>
    </source>
</evidence>
<dbReference type="Pfam" id="PF00067">
    <property type="entry name" value="p450"/>
    <property type="match status" value="1"/>
</dbReference>
<evidence type="ECO:0000256" key="7">
    <source>
        <dbReference type="ARBA" id="ARBA00022723"/>
    </source>
</evidence>
<dbReference type="Proteomes" id="UP000250043">
    <property type="component" value="Unassembled WGS sequence"/>
</dbReference>
<evidence type="ECO:0000256" key="2">
    <source>
        <dbReference type="ARBA" id="ARBA00004167"/>
    </source>
</evidence>
<gene>
    <name evidence="16" type="ORF">OBBRIDRAFT_727683</name>
</gene>
<dbReference type="CDD" id="cd11065">
    <property type="entry name" value="CYP64-like"/>
    <property type="match status" value="1"/>
</dbReference>
<dbReference type="PRINTS" id="PR00463">
    <property type="entry name" value="EP450I"/>
</dbReference>
<proteinExistence type="inferred from homology"/>
<dbReference type="PROSITE" id="PS00086">
    <property type="entry name" value="CYTOCHROME_P450"/>
    <property type="match status" value="1"/>
</dbReference>
<evidence type="ECO:0000256" key="13">
    <source>
        <dbReference type="PIRSR" id="PIRSR602401-1"/>
    </source>
</evidence>
<evidence type="ECO:0000256" key="5">
    <source>
        <dbReference type="ARBA" id="ARBA00022617"/>
    </source>
</evidence>
<reference evidence="16 17" key="1">
    <citation type="submission" date="2016-07" db="EMBL/GenBank/DDBJ databases">
        <title>Draft genome of the white-rot fungus Obba rivulosa 3A-2.</title>
        <authorList>
            <consortium name="DOE Joint Genome Institute"/>
            <person name="Miettinen O."/>
            <person name="Riley R."/>
            <person name="Acob R."/>
            <person name="Barry K."/>
            <person name="Cullen D."/>
            <person name="De Vries R."/>
            <person name="Hainaut M."/>
            <person name="Hatakka A."/>
            <person name="Henrissat B."/>
            <person name="Hilden K."/>
            <person name="Kuo R."/>
            <person name="Labutti K."/>
            <person name="Lipzen A."/>
            <person name="Makela M.R."/>
            <person name="Sandor L."/>
            <person name="Spatafora J.W."/>
            <person name="Grigoriev I.V."/>
            <person name="Hibbett D.S."/>
        </authorList>
    </citation>
    <scope>NUCLEOTIDE SEQUENCE [LARGE SCALE GENOMIC DNA]</scope>
    <source>
        <strain evidence="16 17">3A-2</strain>
    </source>
</reference>
<evidence type="ECO:0000256" key="6">
    <source>
        <dbReference type="ARBA" id="ARBA00022692"/>
    </source>
</evidence>
<dbReference type="InterPro" id="IPR036396">
    <property type="entry name" value="Cyt_P450_sf"/>
</dbReference>
<evidence type="ECO:0000256" key="12">
    <source>
        <dbReference type="ARBA" id="ARBA00023136"/>
    </source>
</evidence>
<feature type="binding site" description="axial binding residue" evidence="13">
    <location>
        <position position="416"/>
    </location>
    <ligand>
        <name>heme</name>
        <dbReference type="ChEBI" id="CHEBI:30413"/>
    </ligand>
    <ligandPart>
        <name>Fe</name>
        <dbReference type="ChEBI" id="CHEBI:18248"/>
    </ligandPart>
</feature>
<keyword evidence="9 14" id="KW-0560">Oxidoreductase</keyword>
<feature type="region of interest" description="Disordered" evidence="15">
    <location>
        <begin position="1"/>
        <end position="20"/>
    </location>
</feature>
<dbReference type="InterPro" id="IPR017972">
    <property type="entry name" value="Cyt_P450_CS"/>
</dbReference>
<evidence type="ECO:0000256" key="15">
    <source>
        <dbReference type="SAM" id="MobiDB-lite"/>
    </source>
</evidence>
<comment type="subcellular location">
    <subcellularLocation>
        <location evidence="2">Membrane</location>
        <topology evidence="2">Single-pass membrane protein</topology>
    </subcellularLocation>
</comment>
<dbReference type="InterPro" id="IPR001128">
    <property type="entry name" value="Cyt_P450"/>
</dbReference>
<keyword evidence="5 13" id="KW-0349">Heme</keyword>
<comment type="similarity">
    <text evidence="4 14">Belongs to the cytochrome P450 family.</text>
</comment>
<comment type="pathway">
    <text evidence="3">Secondary metabolite biosynthesis.</text>
</comment>
<dbReference type="SUPFAM" id="SSF48264">
    <property type="entry name" value="Cytochrome P450"/>
    <property type="match status" value="1"/>
</dbReference>
<dbReference type="EMBL" id="KV722376">
    <property type="protein sequence ID" value="OCH91964.1"/>
    <property type="molecule type" value="Genomic_DNA"/>
</dbReference>
<comment type="cofactor">
    <cofactor evidence="1 13">
        <name>heme</name>
        <dbReference type="ChEBI" id="CHEBI:30413"/>
    </cofactor>
</comment>
<evidence type="ECO:0000256" key="4">
    <source>
        <dbReference type="ARBA" id="ARBA00010617"/>
    </source>
</evidence>
<dbReference type="PANTHER" id="PTHR46300">
    <property type="entry name" value="P450, PUTATIVE (EUROFUNG)-RELATED-RELATED"/>
    <property type="match status" value="1"/>
</dbReference>
<keyword evidence="17" id="KW-1185">Reference proteome</keyword>